<evidence type="ECO:0000313" key="2">
    <source>
        <dbReference type="EMBL" id="KYP68254.1"/>
    </source>
</evidence>
<dbReference type="PANTHER" id="PTHR34055:SF1">
    <property type="entry name" value="EXPRESSED PROTEIN"/>
    <property type="match status" value="1"/>
</dbReference>
<feature type="compositionally biased region" description="Basic residues" evidence="1">
    <location>
        <begin position="103"/>
        <end position="113"/>
    </location>
</feature>
<dbReference type="Gramene" id="C.cajan_21245.t">
    <property type="protein sequence ID" value="C.cajan_21245.t.cds1"/>
    <property type="gene ID" value="C.cajan_21245"/>
</dbReference>
<evidence type="ECO:0000313" key="3">
    <source>
        <dbReference type="Proteomes" id="UP000075243"/>
    </source>
</evidence>
<dbReference type="STRING" id="3821.A0A151TMF9"/>
<reference evidence="2 3" key="1">
    <citation type="journal article" date="2012" name="Nat. Biotechnol.">
        <title>Draft genome sequence of pigeonpea (Cajanus cajan), an orphan legume crop of resource-poor farmers.</title>
        <authorList>
            <person name="Varshney R.K."/>
            <person name="Chen W."/>
            <person name="Li Y."/>
            <person name="Bharti A.K."/>
            <person name="Saxena R.K."/>
            <person name="Schlueter J.A."/>
            <person name="Donoghue M.T."/>
            <person name="Azam S."/>
            <person name="Fan G."/>
            <person name="Whaley A.M."/>
            <person name="Farmer A.D."/>
            <person name="Sheridan J."/>
            <person name="Iwata A."/>
            <person name="Tuteja R."/>
            <person name="Penmetsa R.V."/>
            <person name="Wu W."/>
            <person name="Upadhyaya H.D."/>
            <person name="Yang S.P."/>
            <person name="Shah T."/>
            <person name="Saxena K.B."/>
            <person name="Michael T."/>
            <person name="McCombie W.R."/>
            <person name="Yang B."/>
            <person name="Zhang G."/>
            <person name="Yang H."/>
            <person name="Wang J."/>
            <person name="Spillane C."/>
            <person name="Cook D.R."/>
            <person name="May G.D."/>
            <person name="Xu X."/>
            <person name="Jackson S.A."/>
        </authorList>
    </citation>
    <scope>NUCLEOTIDE SEQUENCE [LARGE SCALE GENOMIC DNA]</scope>
    <source>
        <strain evidence="3">cv. Asha</strain>
    </source>
</reference>
<proteinExistence type="predicted"/>
<sequence>MGRGRGKGKKLRVSNEEDLDLISGEEEKVPLAKRRGRPSQKVFKDDFDEEVVEEIEEDDYSGEKVIKKVVSSNGRKRRKENLQEVEEKSGTKSKSDELTKCNGYRHRRKSKPRRAAEAGVQWKQDYCA</sequence>
<accession>A0A151TMF9</accession>
<evidence type="ECO:0000256" key="1">
    <source>
        <dbReference type="SAM" id="MobiDB-lite"/>
    </source>
</evidence>
<dbReference type="OrthoDB" id="693270at2759"/>
<dbReference type="Proteomes" id="UP000075243">
    <property type="component" value="Chromosome 4"/>
</dbReference>
<organism evidence="2 3">
    <name type="scientific">Cajanus cajan</name>
    <name type="common">Pigeon pea</name>
    <name type="synonym">Cajanus indicus</name>
    <dbReference type="NCBI Taxonomy" id="3821"/>
    <lineage>
        <taxon>Eukaryota</taxon>
        <taxon>Viridiplantae</taxon>
        <taxon>Streptophyta</taxon>
        <taxon>Embryophyta</taxon>
        <taxon>Tracheophyta</taxon>
        <taxon>Spermatophyta</taxon>
        <taxon>Magnoliopsida</taxon>
        <taxon>eudicotyledons</taxon>
        <taxon>Gunneridae</taxon>
        <taxon>Pentapetalae</taxon>
        <taxon>rosids</taxon>
        <taxon>fabids</taxon>
        <taxon>Fabales</taxon>
        <taxon>Fabaceae</taxon>
        <taxon>Papilionoideae</taxon>
        <taxon>50 kb inversion clade</taxon>
        <taxon>NPAAA clade</taxon>
        <taxon>indigoferoid/millettioid clade</taxon>
        <taxon>Phaseoleae</taxon>
        <taxon>Cajanus</taxon>
    </lineage>
</organism>
<keyword evidence="3" id="KW-1185">Reference proteome</keyword>
<feature type="region of interest" description="Disordered" evidence="1">
    <location>
        <begin position="72"/>
        <end position="119"/>
    </location>
</feature>
<feature type="compositionally biased region" description="Basic and acidic residues" evidence="1">
    <location>
        <begin position="80"/>
        <end position="99"/>
    </location>
</feature>
<name>A0A151TMF9_CAJCA</name>
<dbReference type="EMBL" id="CM003606">
    <property type="protein sequence ID" value="KYP68254.1"/>
    <property type="molecule type" value="Genomic_DNA"/>
</dbReference>
<dbReference type="AlphaFoldDB" id="A0A151TMF9"/>
<protein>
    <submittedName>
        <fullName evidence="2">Uncharacterized protein</fullName>
    </submittedName>
</protein>
<dbReference type="OMA" id="TKCNGFR"/>
<gene>
    <name evidence="2" type="ORF">KK1_021874</name>
</gene>
<dbReference type="PANTHER" id="PTHR34055">
    <property type="entry name" value="OS09G0491596 PROTEIN"/>
    <property type="match status" value="1"/>
</dbReference>